<name>A0A0K1RW11_9CHRO</name>
<gene>
    <name evidence="1" type="ORF">VL20_682</name>
</gene>
<dbReference type="EMBL" id="CP011339">
    <property type="protein sequence ID" value="AKV65891.1"/>
    <property type="molecule type" value="Genomic_DNA"/>
</dbReference>
<dbReference type="AlphaFoldDB" id="A0A0K1RW11"/>
<evidence type="ECO:0000313" key="1">
    <source>
        <dbReference type="EMBL" id="AKV65891.1"/>
    </source>
</evidence>
<dbReference type="KEGG" id="mpk:VL20_682"/>
<accession>A0A0K1RW11</accession>
<protein>
    <submittedName>
        <fullName evidence="1">Uncharacterized protein</fullName>
    </submittedName>
</protein>
<evidence type="ECO:0000313" key="2">
    <source>
        <dbReference type="Proteomes" id="UP000068167"/>
    </source>
</evidence>
<proteinExistence type="predicted"/>
<keyword evidence="2" id="KW-1185">Reference proteome</keyword>
<reference evidence="1 2" key="1">
    <citation type="journal article" date="2016" name="Stand. Genomic Sci.">
        <title>Complete genome sequence and genomic characterization of Microcystis panniformis FACHB 1757 by third-generation sequencing.</title>
        <authorList>
            <person name="Zhang J.Y."/>
            <person name="Guan R."/>
            <person name="Zhang H.J."/>
            <person name="Li H."/>
            <person name="Xiao P."/>
            <person name="Yu G.L."/>
            <person name="Du L."/>
            <person name="Cao D.M."/>
            <person name="Zhu B.C."/>
            <person name="Li R.H."/>
            <person name="Lu Z.H."/>
        </authorList>
    </citation>
    <scope>NUCLEOTIDE SEQUENCE [LARGE SCALE GENOMIC DNA]</scope>
    <source>
        <strain evidence="1 2">FACHB-1757</strain>
    </source>
</reference>
<dbReference type="Proteomes" id="UP000068167">
    <property type="component" value="Chromosome"/>
</dbReference>
<organism evidence="1 2">
    <name type="scientific">Microcystis panniformis FACHB-1757</name>
    <dbReference type="NCBI Taxonomy" id="1638788"/>
    <lineage>
        <taxon>Bacteria</taxon>
        <taxon>Bacillati</taxon>
        <taxon>Cyanobacteriota</taxon>
        <taxon>Cyanophyceae</taxon>
        <taxon>Oscillatoriophycideae</taxon>
        <taxon>Chroococcales</taxon>
        <taxon>Microcystaceae</taxon>
        <taxon>Microcystis</taxon>
    </lineage>
</organism>
<sequence length="37" mass="3922">MAARCGDFGVLSWIFGIYRGTRAGNGRGVWGVGSFLS</sequence>